<dbReference type="AlphaFoldDB" id="A0A9Q0RJT3"/>
<name>A0A9Q0RJT3_BLOTA</name>
<organism evidence="1 2">
    <name type="scientific">Blomia tropicalis</name>
    <name type="common">Mite</name>
    <dbReference type="NCBI Taxonomy" id="40697"/>
    <lineage>
        <taxon>Eukaryota</taxon>
        <taxon>Metazoa</taxon>
        <taxon>Ecdysozoa</taxon>
        <taxon>Arthropoda</taxon>
        <taxon>Chelicerata</taxon>
        <taxon>Arachnida</taxon>
        <taxon>Acari</taxon>
        <taxon>Acariformes</taxon>
        <taxon>Sarcoptiformes</taxon>
        <taxon>Astigmata</taxon>
        <taxon>Glycyphagoidea</taxon>
        <taxon>Echimyopodidae</taxon>
        <taxon>Blomia</taxon>
    </lineage>
</organism>
<sequence length="81" mass="9769">MAIMERNRLVISATIRHMDRLVVRPIHPKMDIRRHLPPMVRQWKEPHRTMLMVHSVHMERVNMTHITRNKPPIAVDDHRSL</sequence>
<dbReference type="Proteomes" id="UP001142055">
    <property type="component" value="Chromosome 3"/>
</dbReference>
<protein>
    <submittedName>
        <fullName evidence="1">Uncharacterized protein</fullName>
    </submittedName>
</protein>
<evidence type="ECO:0000313" key="2">
    <source>
        <dbReference type="Proteomes" id="UP001142055"/>
    </source>
</evidence>
<accession>A0A9Q0RJT3</accession>
<keyword evidence="2" id="KW-1185">Reference proteome</keyword>
<proteinExistence type="predicted"/>
<evidence type="ECO:0000313" key="1">
    <source>
        <dbReference type="EMBL" id="KAJ6217074.1"/>
    </source>
</evidence>
<gene>
    <name evidence="1" type="ORF">RDWZM_008231</name>
</gene>
<comment type="caution">
    <text evidence="1">The sequence shown here is derived from an EMBL/GenBank/DDBJ whole genome shotgun (WGS) entry which is preliminary data.</text>
</comment>
<reference evidence="1" key="1">
    <citation type="submission" date="2022-12" db="EMBL/GenBank/DDBJ databases">
        <title>Genome assemblies of Blomia tropicalis.</title>
        <authorList>
            <person name="Cui Y."/>
        </authorList>
    </citation>
    <scope>NUCLEOTIDE SEQUENCE</scope>
    <source>
        <tissue evidence="1">Adult mites</tissue>
    </source>
</reference>
<dbReference type="EMBL" id="JAPWDV010000003">
    <property type="protein sequence ID" value="KAJ6217074.1"/>
    <property type="molecule type" value="Genomic_DNA"/>
</dbReference>